<evidence type="ECO:0000256" key="2">
    <source>
        <dbReference type="ARBA" id="ARBA00023015"/>
    </source>
</evidence>
<evidence type="ECO:0000259" key="6">
    <source>
        <dbReference type="PROSITE" id="PS50931"/>
    </source>
</evidence>
<keyword evidence="7" id="KW-1185">Reference proteome</keyword>
<name>A0A8B6X985_9BURK</name>
<dbReference type="InterPro" id="IPR036390">
    <property type="entry name" value="WH_DNA-bd_sf"/>
</dbReference>
<dbReference type="Proteomes" id="UP000675920">
    <property type="component" value="Unplaced"/>
</dbReference>
<dbReference type="GO" id="GO:0000976">
    <property type="term" value="F:transcription cis-regulatory region binding"/>
    <property type="evidence" value="ECO:0007669"/>
    <property type="project" value="TreeGrafter"/>
</dbReference>
<keyword evidence="2" id="KW-0805">Transcription regulation</keyword>
<dbReference type="Pfam" id="PF03466">
    <property type="entry name" value="LysR_substrate"/>
    <property type="match status" value="2"/>
</dbReference>
<dbReference type="InterPro" id="IPR000847">
    <property type="entry name" value="LysR_HTH_N"/>
</dbReference>
<dbReference type="PANTHER" id="PTHR30126:SF40">
    <property type="entry name" value="HTH-TYPE TRANSCRIPTIONAL REGULATOR GLTR"/>
    <property type="match status" value="1"/>
</dbReference>
<evidence type="ECO:0000256" key="5">
    <source>
        <dbReference type="SAM" id="MobiDB-lite"/>
    </source>
</evidence>
<dbReference type="Gene3D" id="1.10.10.10">
    <property type="entry name" value="Winged helix-like DNA-binding domain superfamily/Winged helix DNA-binding domain"/>
    <property type="match status" value="1"/>
</dbReference>
<evidence type="ECO:0000313" key="7">
    <source>
        <dbReference type="Proteomes" id="UP000675920"/>
    </source>
</evidence>
<dbReference type="InterPro" id="IPR005119">
    <property type="entry name" value="LysR_subst-bd"/>
</dbReference>
<evidence type="ECO:0000313" key="8">
    <source>
        <dbReference type="RefSeq" id="WP_051378307.1"/>
    </source>
</evidence>
<feature type="region of interest" description="Disordered" evidence="5">
    <location>
        <begin position="198"/>
        <end position="222"/>
    </location>
</feature>
<dbReference type="SUPFAM" id="SSF53850">
    <property type="entry name" value="Periplasmic binding protein-like II"/>
    <property type="match status" value="1"/>
</dbReference>
<dbReference type="OrthoDB" id="6113677at2"/>
<reference evidence="8" key="2">
    <citation type="journal article" date="2008" name="Microbiology">
        <title>Structure and function of the LysR-type transcriptional regulator (LTTR) family proteins.</title>
        <authorList>
            <person name="Maddocks S.E."/>
            <person name="Oyston P.C.F."/>
        </authorList>
    </citation>
    <scope>NUCLEOTIDE SEQUENCE</scope>
</reference>
<dbReference type="InterPro" id="IPR036388">
    <property type="entry name" value="WH-like_DNA-bd_sf"/>
</dbReference>
<dbReference type="AlphaFoldDB" id="A0A8B6X985"/>
<reference evidence="8" key="3">
    <citation type="submission" date="2025-08" db="UniProtKB">
        <authorList>
            <consortium name="RefSeq"/>
        </authorList>
    </citation>
    <scope>IDENTIFICATION</scope>
</reference>
<keyword evidence="4" id="KW-0804">Transcription</keyword>
<dbReference type="Gene3D" id="3.40.190.10">
    <property type="entry name" value="Periplasmic binding protein-like II"/>
    <property type="match status" value="3"/>
</dbReference>
<dbReference type="RefSeq" id="WP_051378307.1">
    <property type="nucleotide sequence ID" value="NZ_AXWS01000008.1"/>
</dbReference>
<feature type="domain" description="HTH lysR-type" evidence="6">
    <location>
        <begin position="20"/>
        <end position="77"/>
    </location>
</feature>
<accession>A0A8B6X985</accession>
<dbReference type="CDD" id="cd05466">
    <property type="entry name" value="PBP2_LTTR_substrate"/>
    <property type="match status" value="1"/>
</dbReference>
<dbReference type="Pfam" id="PF00126">
    <property type="entry name" value="HTH_1"/>
    <property type="match status" value="1"/>
</dbReference>
<reference evidence="8" key="1">
    <citation type="journal article" date="1993" name="Annu. Rev. Microbiol.">
        <title>Molecular biology of the LysR family of transcriptional regulators.</title>
        <authorList>
            <person name="Schell M.A."/>
        </authorList>
    </citation>
    <scope>NUCLEOTIDE SEQUENCE</scope>
</reference>
<dbReference type="PANTHER" id="PTHR30126">
    <property type="entry name" value="HTH-TYPE TRANSCRIPTIONAL REGULATOR"/>
    <property type="match status" value="1"/>
</dbReference>
<evidence type="ECO:0000256" key="4">
    <source>
        <dbReference type="ARBA" id="ARBA00023163"/>
    </source>
</evidence>
<evidence type="ECO:0000256" key="3">
    <source>
        <dbReference type="ARBA" id="ARBA00023125"/>
    </source>
</evidence>
<dbReference type="PROSITE" id="PS50931">
    <property type="entry name" value="HTH_LYSR"/>
    <property type="match status" value="1"/>
</dbReference>
<dbReference type="SUPFAM" id="SSF46785">
    <property type="entry name" value="Winged helix' DNA-binding domain"/>
    <property type="match status" value="1"/>
</dbReference>
<comment type="similarity">
    <text evidence="1">Belongs to the LysR transcriptional regulatory family.</text>
</comment>
<sequence>MSANPVRLPEGGPRRHRALPDLHALEAFVTVCEAGSMALAAQRLGVSQSAVSQLVKALEIECGTQLFDREVRPARPTHAGRSLLDRASALLEQARALVEQVRASARQDHAQIRLGCVDSFAATVGPALIRALAGSARQLQLWSGLTPGLSAQLQARELDLVICTDTRLDDTRISQRLLFSEAFVAVFPRGVLPGTDVDAADGPGAGNADAAPAGQGAAPSSQGAAPVALRDLTRLAGDLPLIRYTARSVMGQQVDRFLRHARIDAPRRFEFDATDPMLSLVSAGLGWAISTPLCLWQSRQYLDSVSVVPLPPTRLGQRDFFLLARDAEWAGLDEEVMRVARSVLSRETAPAIRRAMPALPADAITWPEAG</sequence>
<dbReference type="PRINTS" id="PR00039">
    <property type="entry name" value="HTHLYSR"/>
</dbReference>
<protein>
    <submittedName>
        <fullName evidence="8">LysR family transcriptional regulator</fullName>
    </submittedName>
</protein>
<organism evidence="7 8">
    <name type="scientific">Derxia gummosa DSM 723</name>
    <dbReference type="NCBI Taxonomy" id="1121388"/>
    <lineage>
        <taxon>Bacteria</taxon>
        <taxon>Pseudomonadati</taxon>
        <taxon>Pseudomonadota</taxon>
        <taxon>Betaproteobacteria</taxon>
        <taxon>Burkholderiales</taxon>
        <taxon>Alcaligenaceae</taxon>
        <taxon>Derxia</taxon>
    </lineage>
</organism>
<dbReference type="FunFam" id="1.10.10.10:FF:000001">
    <property type="entry name" value="LysR family transcriptional regulator"/>
    <property type="match status" value="1"/>
</dbReference>
<keyword evidence="3" id="KW-0238">DNA-binding</keyword>
<evidence type="ECO:0000256" key="1">
    <source>
        <dbReference type="ARBA" id="ARBA00009437"/>
    </source>
</evidence>
<proteinExistence type="inferred from homology"/>
<dbReference type="GO" id="GO:0003700">
    <property type="term" value="F:DNA-binding transcription factor activity"/>
    <property type="evidence" value="ECO:0007669"/>
    <property type="project" value="InterPro"/>
</dbReference>